<protein>
    <recommendedName>
        <fullName evidence="5 13">Phosphomannomutase</fullName>
        <ecNumber evidence="5 13">5.4.2.8</ecNumber>
    </recommendedName>
</protein>
<comment type="similarity">
    <text evidence="3 13">Belongs to the eukaryotic PMM family.</text>
</comment>
<evidence type="ECO:0000256" key="1">
    <source>
        <dbReference type="ARBA" id="ARBA00004496"/>
    </source>
</evidence>
<feature type="binding site" evidence="11">
    <location>
        <position position="188"/>
    </location>
    <ligand>
        <name>alpha-D-mannose 1-phosphate</name>
        <dbReference type="ChEBI" id="CHEBI:58409"/>
    </ligand>
</feature>
<evidence type="ECO:0000256" key="6">
    <source>
        <dbReference type="ARBA" id="ARBA00022490"/>
    </source>
</evidence>
<feature type="active site" description="Proton donor/acceptor" evidence="10">
    <location>
        <position position="14"/>
    </location>
</feature>
<dbReference type="InterPro" id="IPR043169">
    <property type="entry name" value="PMM_cap"/>
</dbReference>
<dbReference type="SFLD" id="SFLDF00445">
    <property type="entry name" value="alpha-phosphomannomutase"/>
    <property type="match status" value="1"/>
</dbReference>
<feature type="binding site" evidence="11">
    <location>
        <position position="149"/>
    </location>
    <ligand>
        <name>alpha-D-mannose 1-phosphate</name>
        <dbReference type="ChEBI" id="CHEBI:58409"/>
    </ligand>
</feature>
<accession>A0A9Q0LZ61</accession>
<evidence type="ECO:0000256" key="4">
    <source>
        <dbReference type="ARBA" id="ARBA00011738"/>
    </source>
</evidence>
<feature type="binding site" evidence="12">
    <location>
        <position position="229"/>
    </location>
    <ligand>
        <name>Mg(2+)</name>
        <dbReference type="ChEBI" id="CHEBI:18420"/>
        <label>1</label>
    </ligand>
</feature>
<comment type="subcellular location">
    <subcellularLocation>
        <location evidence="1 13">Cytoplasm</location>
    </subcellularLocation>
</comment>
<organism evidence="14 15">
    <name type="scientific">Blomia tropicalis</name>
    <name type="common">Mite</name>
    <dbReference type="NCBI Taxonomy" id="40697"/>
    <lineage>
        <taxon>Eukaryota</taxon>
        <taxon>Metazoa</taxon>
        <taxon>Ecdysozoa</taxon>
        <taxon>Arthropoda</taxon>
        <taxon>Chelicerata</taxon>
        <taxon>Arachnida</taxon>
        <taxon>Acari</taxon>
        <taxon>Acariformes</taxon>
        <taxon>Sarcoptiformes</taxon>
        <taxon>Astigmata</taxon>
        <taxon>Glycyphagoidea</taxon>
        <taxon>Echimyopodidae</taxon>
        <taxon>Blomia</taxon>
    </lineage>
</organism>
<gene>
    <name evidence="14" type="ORF">RDWZM_007442</name>
</gene>
<dbReference type="Pfam" id="PF03332">
    <property type="entry name" value="PMM"/>
    <property type="match status" value="1"/>
</dbReference>
<evidence type="ECO:0000256" key="3">
    <source>
        <dbReference type="ARBA" id="ARBA00009736"/>
    </source>
</evidence>
<comment type="function">
    <text evidence="13">Involved in the synthesis of the GDP-mannose and dolichol-phosphate-mannose required for a number of critical mannosyl transfer reactions.</text>
</comment>
<dbReference type="Gene3D" id="3.40.50.1000">
    <property type="entry name" value="HAD superfamily/HAD-like"/>
    <property type="match status" value="1"/>
</dbReference>
<dbReference type="PANTHER" id="PTHR10466:SF0">
    <property type="entry name" value="PHOSPHOMANNOMUTASE"/>
    <property type="match status" value="1"/>
</dbReference>
<dbReference type="SFLD" id="SFLDG01140">
    <property type="entry name" value="C2.B:_Phosphomannomutase_and_P"/>
    <property type="match status" value="1"/>
</dbReference>
<dbReference type="EC" id="5.4.2.8" evidence="5 13"/>
<comment type="caution">
    <text evidence="14">The sequence shown here is derived from an EMBL/GenBank/DDBJ whole genome shotgun (WGS) entry which is preliminary data.</text>
</comment>
<dbReference type="SFLD" id="SFLDG01143">
    <property type="entry name" value="C2.B.3:_Phosphomannomutase_Lik"/>
    <property type="match status" value="1"/>
</dbReference>
<dbReference type="PANTHER" id="PTHR10466">
    <property type="entry name" value="PHOSPHOMANNOMUTASE"/>
    <property type="match status" value="1"/>
</dbReference>
<dbReference type="OrthoDB" id="10264771at2759"/>
<evidence type="ECO:0000256" key="10">
    <source>
        <dbReference type="PIRSR" id="PIRSR605002-1"/>
    </source>
</evidence>
<dbReference type="SUPFAM" id="SSF56784">
    <property type="entry name" value="HAD-like"/>
    <property type="match status" value="1"/>
</dbReference>
<evidence type="ECO:0000256" key="8">
    <source>
        <dbReference type="ARBA" id="ARBA00022842"/>
    </source>
</evidence>
<dbReference type="InterPro" id="IPR005002">
    <property type="entry name" value="PMM"/>
</dbReference>
<name>A0A9Q0LZ61_BLOTA</name>
<keyword evidence="8 12" id="KW-0460">Magnesium</keyword>
<comment type="cofactor">
    <cofactor evidence="12">
        <name>Mg(2+)</name>
        <dbReference type="ChEBI" id="CHEBI:18420"/>
    </cofactor>
</comment>
<dbReference type="Proteomes" id="UP001142055">
    <property type="component" value="Chromosome 3"/>
</dbReference>
<evidence type="ECO:0000256" key="12">
    <source>
        <dbReference type="PIRSR" id="PIRSR605002-3"/>
    </source>
</evidence>
<comment type="pathway">
    <text evidence="2 13">Nucleotide-sugar biosynthesis; GDP-alpha-D-mannose biosynthesis; alpha-D-mannose 1-phosphate from D-fructose 6-phosphate: step 2/2.</text>
</comment>
<reference evidence="14" key="1">
    <citation type="submission" date="2022-12" db="EMBL/GenBank/DDBJ databases">
        <title>Genome assemblies of Blomia tropicalis.</title>
        <authorList>
            <person name="Cui Y."/>
        </authorList>
    </citation>
    <scope>NUCLEOTIDE SEQUENCE</scope>
    <source>
        <tissue evidence="14">Adult mites</tissue>
    </source>
</reference>
<dbReference type="GO" id="GO:0006013">
    <property type="term" value="P:mannose metabolic process"/>
    <property type="evidence" value="ECO:0007669"/>
    <property type="project" value="TreeGrafter"/>
</dbReference>
<dbReference type="InterPro" id="IPR006379">
    <property type="entry name" value="HAD-SF_hydro_IIB"/>
</dbReference>
<feature type="active site" description="Nucleophile" evidence="10">
    <location>
        <position position="12"/>
    </location>
</feature>
<dbReference type="GO" id="GO:0005829">
    <property type="term" value="C:cytosol"/>
    <property type="evidence" value="ECO:0007669"/>
    <property type="project" value="TreeGrafter"/>
</dbReference>
<evidence type="ECO:0000256" key="11">
    <source>
        <dbReference type="PIRSR" id="PIRSR605002-2"/>
    </source>
</evidence>
<feature type="binding site" evidence="12">
    <location>
        <position position="231"/>
    </location>
    <ligand>
        <name>Mg(2+)</name>
        <dbReference type="ChEBI" id="CHEBI:18420"/>
        <label>1</label>
    </ligand>
</feature>
<dbReference type="SFLD" id="SFLDS00003">
    <property type="entry name" value="Haloacid_Dehalogenase"/>
    <property type="match status" value="1"/>
</dbReference>
<dbReference type="NCBIfam" id="TIGR01484">
    <property type="entry name" value="HAD-SF-IIB"/>
    <property type="match status" value="1"/>
</dbReference>
<dbReference type="EMBL" id="JAPWDV010000003">
    <property type="protein sequence ID" value="KAJ6216285.1"/>
    <property type="molecule type" value="Genomic_DNA"/>
</dbReference>
<evidence type="ECO:0000256" key="7">
    <source>
        <dbReference type="ARBA" id="ARBA00022723"/>
    </source>
</evidence>
<keyword evidence="6 13" id="KW-0963">Cytoplasm</keyword>
<dbReference type="GO" id="GO:0009298">
    <property type="term" value="P:GDP-mannose biosynthetic process"/>
    <property type="evidence" value="ECO:0007669"/>
    <property type="project" value="InterPro"/>
</dbReference>
<feature type="binding site" evidence="12">
    <location>
        <position position="234"/>
    </location>
    <ligand>
        <name>Mg(2+)</name>
        <dbReference type="ChEBI" id="CHEBI:18420"/>
        <label>1</label>
    </ligand>
</feature>
<evidence type="ECO:0000313" key="14">
    <source>
        <dbReference type="EMBL" id="KAJ6216285.1"/>
    </source>
</evidence>
<feature type="binding site" evidence="11">
    <location>
        <position position="21"/>
    </location>
    <ligand>
        <name>alpha-D-mannose 1-phosphate</name>
        <dbReference type="ChEBI" id="CHEBI:58409"/>
    </ligand>
</feature>
<dbReference type="FunFam" id="3.30.1240.20:FF:000001">
    <property type="entry name" value="Phosphomannomutase"/>
    <property type="match status" value="1"/>
</dbReference>
<dbReference type="AlphaFoldDB" id="A0A9Q0LZ61"/>
<dbReference type="GO" id="GO:0046872">
    <property type="term" value="F:metal ion binding"/>
    <property type="evidence" value="ECO:0007669"/>
    <property type="project" value="UniProtKB-KW"/>
</dbReference>
<comment type="subunit">
    <text evidence="4 13">Homodimer.</text>
</comment>
<evidence type="ECO:0000256" key="9">
    <source>
        <dbReference type="ARBA" id="ARBA00023235"/>
    </source>
</evidence>
<dbReference type="GO" id="GO:0006487">
    <property type="term" value="P:protein N-linked glycosylation"/>
    <property type="evidence" value="ECO:0007669"/>
    <property type="project" value="TreeGrafter"/>
</dbReference>
<dbReference type="GO" id="GO:0004615">
    <property type="term" value="F:phosphomannomutase activity"/>
    <property type="evidence" value="ECO:0007669"/>
    <property type="project" value="UniProtKB-EC"/>
</dbReference>
<feature type="binding site" evidence="12">
    <location>
        <position position="14"/>
    </location>
    <ligand>
        <name>Mg(2+)</name>
        <dbReference type="ChEBI" id="CHEBI:18420"/>
        <label>1</label>
    </ligand>
</feature>
<evidence type="ECO:0000256" key="2">
    <source>
        <dbReference type="ARBA" id="ARBA00004699"/>
    </source>
</evidence>
<comment type="catalytic activity">
    <reaction evidence="13">
        <text>alpha-D-mannose 1-phosphate = D-mannose 6-phosphate</text>
        <dbReference type="Rhea" id="RHEA:11140"/>
        <dbReference type="ChEBI" id="CHEBI:58409"/>
        <dbReference type="ChEBI" id="CHEBI:58735"/>
        <dbReference type="EC" id="5.4.2.8"/>
    </reaction>
</comment>
<feature type="binding site" evidence="11">
    <location>
        <position position="142"/>
    </location>
    <ligand>
        <name>alpha-D-mannose 1-phosphate</name>
        <dbReference type="ChEBI" id="CHEBI:58409"/>
    </ligand>
</feature>
<dbReference type="InterPro" id="IPR023214">
    <property type="entry name" value="HAD_sf"/>
</dbReference>
<evidence type="ECO:0000313" key="15">
    <source>
        <dbReference type="Proteomes" id="UP001142055"/>
    </source>
</evidence>
<feature type="binding site" evidence="11">
    <location>
        <position position="190"/>
    </location>
    <ligand>
        <name>alpha-D-mannose 1-phosphate</name>
        <dbReference type="ChEBI" id="CHEBI:58409"/>
    </ligand>
</feature>
<evidence type="ECO:0000256" key="5">
    <source>
        <dbReference type="ARBA" id="ARBA00012730"/>
    </source>
</evidence>
<proteinExistence type="inferred from homology"/>
<feature type="binding site" evidence="12">
    <location>
        <position position="217"/>
    </location>
    <ligand>
        <name>Mg(2+)</name>
        <dbReference type="ChEBI" id="CHEBI:18420"/>
        <label>1</label>
    </ligand>
</feature>
<dbReference type="OMA" id="ISHRVYT"/>
<dbReference type="InterPro" id="IPR036412">
    <property type="entry name" value="HAD-like_sf"/>
</dbReference>
<keyword evidence="15" id="KW-1185">Reference proteome</keyword>
<evidence type="ECO:0000256" key="13">
    <source>
        <dbReference type="RuleBase" id="RU361118"/>
    </source>
</evidence>
<dbReference type="Gene3D" id="3.30.1240.20">
    <property type="match status" value="1"/>
</dbReference>
<dbReference type="CDD" id="cd02585">
    <property type="entry name" value="HAD_PMM"/>
    <property type="match status" value="1"/>
</dbReference>
<feature type="binding site" evidence="11">
    <location>
        <position position="131"/>
    </location>
    <ligand>
        <name>alpha-D-mannose 1-phosphate</name>
        <dbReference type="ChEBI" id="CHEBI:58409"/>
    </ligand>
</feature>
<keyword evidence="9 13" id="KW-0413">Isomerase</keyword>
<sequence>MEHRKKTLVLFDVDGTLTQSRLPVTEEMEQLLVKLREKVHVGLVGGSDLKKISEQMVHGTDETYIERLANSYDYIFSENGLLSYGHGKLIEKRSIIDQLGEKNLQRLINFSLCYLSKLELPCKRGTFIEFRTGMINISPIGRSCSQAERLQFVEYDREHGIRKTMVEALNQEFGPQFGLTFAIGGQISIDCFPIGWDKTYCLRFVEDKFEKIYFVGDKTDPGGNDHEIYADSRTIGHSVKNYHETIKLIDDLFLTN</sequence>
<keyword evidence="7 12" id="KW-0479">Metal-binding</keyword>
<feature type="binding site" evidence="12">
    <location>
        <position position="12"/>
    </location>
    <ligand>
        <name>Mg(2+)</name>
        <dbReference type="ChEBI" id="CHEBI:18420"/>
        <label>1</label>
    </ligand>
</feature>